<feature type="transmembrane region" description="Helical" evidence="1">
    <location>
        <begin position="152"/>
        <end position="169"/>
    </location>
</feature>
<feature type="transmembrane region" description="Helical" evidence="1">
    <location>
        <begin position="98"/>
        <end position="115"/>
    </location>
</feature>
<sequence>MFCNVRFHYCAGIGFALLIFSTLLLEHSTLDIDISQFFYHNGQWIIAKNAPLPRWFFYTGIKHTLIGCEIFILCLLFQRWLLPHKMPRFLPQFSQRELGYLVTMLFLIPAVIGLLKTLTHVPCPNHIETFGGQFPYLSLWQNVLAQHHEKCFPAAHAGLGFSWYAWAFLPRLRSQHFKIALAVTALGWIMGLYKMAIGDHFFSHTVISMLIAWTLNALSAAVLWHKS</sequence>
<protein>
    <submittedName>
        <fullName evidence="3">Conserved hypothetical membrane protein</fullName>
    </submittedName>
</protein>
<gene>
    <name evidence="3" type="ordered locus">DNO_0529</name>
</gene>
<feature type="transmembrane region" description="Helical" evidence="1">
    <location>
        <begin position="7"/>
        <end position="25"/>
    </location>
</feature>
<name>A5EVK8_DICNV</name>
<dbReference type="OrthoDB" id="7348799at2"/>
<dbReference type="HOGENOM" id="CLU_070327_2_0_6"/>
<keyword evidence="4" id="KW-1185">Reference proteome</keyword>
<dbReference type="RefSeq" id="WP_012030863.1">
    <property type="nucleotide sequence ID" value="NC_009446.1"/>
</dbReference>
<evidence type="ECO:0000313" key="4">
    <source>
        <dbReference type="Proteomes" id="UP000000248"/>
    </source>
</evidence>
<feature type="transmembrane region" description="Helical" evidence="1">
    <location>
        <begin position="201"/>
        <end position="224"/>
    </location>
</feature>
<feature type="domain" description="Phosphatidic acid phosphatase type 2/haloperoxidase" evidence="2">
    <location>
        <begin position="99"/>
        <end position="223"/>
    </location>
</feature>
<proteinExistence type="predicted"/>
<organism evidence="3 4">
    <name type="scientific">Dichelobacter nodosus (strain VCS1703A)</name>
    <dbReference type="NCBI Taxonomy" id="246195"/>
    <lineage>
        <taxon>Bacteria</taxon>
        <taxon>Pseudomonadati</taxon>
        <taxon>Pseudomonadota</taxon>
        <taxon>Gammaproteobacteria</taxon>
        <taxon>Cardiobacteriales</taxon>
        <taxon>Cardiobacteriaceae</taxon>
        <taxon>Dichelobacter</taxon>
    </lineage>
</organism>
<dbReference type="InterPro" id="IPR036938">
    <property type="entry name" value="PAP2/HPO_sf"/>
</dbReference>
<keyword evidence="1" id="KW-0812">Transmembrane</keyword>
<dbReference type="STRING" id="246195.DNO_0529"/>
<feature type="transmembrane region" description="Helical" evidence="1">
    <location>
        <begin position="176"/>
        <end position="195"/>
    </location>
</feature>
<evidence type="ECO:0000256" key="1">
    <source>
        <dbReference type="SAM" id="Phobius"/>
    </source>
</evidence>
<dbReference type="KEGG" id="dno:DNO_0529"/>
<dbReference type="NCBIfam" id="NF028538">
    <property type="entry name" value="PAP2_lipid_A"/>
    <property type="match status" value="1"/>
</dbReference>
<evidence type="ECO:0000313" key="3">
    <source>
        <dbReference type="EMBL" id="ABQ13336.1"/>
    </source>
</evidence>
<dbReference type="eggNOG" id="COG3907">
    <property type="taxonomic scope" value="Bacteria"/>
</dbReference>
<dbReference type="EMBL" id="CP000513">
    <property type="protein sequence ID" value="ABQ13336.1"/>
    <property type="molecule type" value="Genomic_DNA"/>
</dbReference>
<evidence type="ECO:0000259" key="2">
    <source>
        <dbReference type="Pfam" id="PF01569"/>
    </source>
</evidence>
<dbReference type="InterPro" id="IPR000326">
    <property type="entry name" value="PAP2/HPO"/>
</dbReference>
<keyword evidence="1" id="KW-1133">Transmembrane helix</keyword>
<dbReference type="SUPFAM" id="SSF48317">
    <property type="entry name" value="Acid phosphatase/Vanadium-dependent haloperoxidase"/>
    <property type="match status" value="1"/>
</dbReference>
<feature type="transmembrane region" description="Helical" evidence="1">
    <location>
        <begin position="55"/>
        <end position="77"/>
    </location>
</feature>
<dbReference type="Proteomes" id="UP000000248">
    <property type="component" value="Chromosome"/>
</dbReference>
<dbReference type="AlphaFoldDB" id="A5EVK8"/>
<keyword evidence="1" id="KW-0472">Membrane</keyword>
<dbReference type="Pfam" id="PF01569">
    <property type="entry name" value="PAP2"/>
    <property type="match status" value="1"/>
</dbReference>
<accession>A5EVK8</accession>
<dbReference type="CDD" id="cd03396">
    <property type="entry name" value="PAP2_like_6"/>
    <property type="match status" value="1"/>
</dbReference>
<reference evidence="3 4" key="1">
    <citation type="journal article" date="2007" name="Nat. Biotechnol.">
        <title>Genome sequence and identification of candidate vaccine antigens from the animal pathogen Dichelobacter nodosus.</title>
        <authorList>
            <person name="Myers G.S."/>
            <person name="Parker D."/>
            <person name="Al-Hasani K."/>
            <person name="Kennan R.M."/>
            <person name="Seemann T."/>
            <person name="Ren Q."/>
            <person name="Badger J.H."/>
            <person name="Selengut J.D."/>
            <person name="Deboy R.T."/>
            <person name="Tettelin H."/>
            <person name="Boyce J.D."/>
            <person name="McCarl V.P."/>
            <person name="Han X."/>
            <person name="Nelson W.C."/>
            <person name="Madupu R."/>
            <person name="Mohamoud Y."/>
            <person name="Holley T."/>
            <person name="Fedorova N."/>
            <person name="Khouri H."/>
            <person name="Bottomley S.P."/>
            <person name="Whittington R.J."/>
            <person name="Adler B."/>
            <person name="Songer J.G."/>
            <person name="Rood J.I."/>
            <person name="Paulsen I.T."/>
        </authorList>
    </citation>
    <scope>NUCLEOTIDE SEQUENCE [LARGE SCALE GENOMIC DNA]</scope>
    <source>
        <strain evidence="3 4">VCS1703A</strain>
    </source>
</reference>